<protein>
    <submittedName>
        <fullName evidence="2">Uncharacterized protein</fullName>
    </submittedName>
</protein>
<dbReference type="OrthoDB" id="10059413at2759"/>
<dbReference type="Proteomes" id="UP000518266">
    <property type="component" value="Unassembled WGS sequence"/>
</dbReference>
<dbReference type="InterPro" id="IPR004244">
    <property type="entry name" value="Transposase_22"/>
</dbReference>
<gene>
    <name evidence="2" type="ORF">F7725_022504</name>
</gene>
<dbReference type="PANTHER" id="PTHR11505">
    <property type="entry name" value="L1 TRANSPOSABLE ELEMENT-RELATED"/>
    <property type="match status" value="1"/>
</dbReference>
<feature type="non-terminal residue" evidence="2">
    <location>
        <position position="701"/>
    </location>
</feature>
<accession>A0A7J5Z075</accession>
<dbReference type="AlphaFoldDB" id="A0A7J5Z075"/>
<feature type="coiled-coil region" evidence="1">
    <location>
        <begin position="65"/>
        <end position="99"/>
    </location>
</feature>
<evidence type="ECO:0000256" key="1">
    <source>
        <dbReference type="SAM" id="Coils"/>
    </source>
</evidence>
<name>A0A7J5Z075_DISMA</name>
<comment type="caution">
    <text evidence="2">The sequence shown here is derived from an EMBL/GenBank/DDBJ whole genome shotgun (WGS) entry which is preliminary data.</text>
</comment>
<evidence type="ECO:0000313" key="3">
    <source>
        <dbReference type="Proteomes" id="UP000518266"/>
    </source>
</evidence>
<sequence length="701" mass="80179">MASKASKKEKKDEAPATAVASMASLVKLLEEHRDALSKEFKSAMTSLEAKLDFVQETVTDHGNRLTSLEANANQLSDKMEELEAKCAAMEGSYNKLKAKAIDLESRSRRNNIRITGLPESIEGARPTDFFSRLLVELLGDQVLTTAPELDRAHRALTAKQGPGSRSRAVIARIHHFRTKELIVQEARKRRGKLFFQGKPVAIFEDYCPEIVEQRAAYREVMSALYQRGLRPSLLYPARLRITTKDGGKKHFASVEDATSFLKTLQGVPMPTRHWRFNSSLLSDDEFVKYLKDHITFFLEMNTTSDTSALMVWDALKAYLRGQIISFTAHKRRKAQRERSDLLSNISGTDAQYALTPTPELYNTKLELKTKFDLLTTYQTQNILLKNKSTFYEHGEKAGKLLANQLKGRRSKQLITSINTQSGNVTQDPTEINTAFKDFYSNLYCSQFDGDDPRIKTNPVVRHTLKVWVQFRRSFGHKDFSLLSPVASNHFFVPSRHDSTFQGWHGKGISQFKDMFTNGNFMSFDQLSEKYNLPKTHFFRYLQARHYVRSVLPCFPKEPDSNPVDMFLSFNPMSPKAMSTLYRNISTLIQAPLVSIKLAWEHDLGQSLEDDLWDKILTSIHKSSLCARHCLIQFKIVHRAHFSKAKLSSFFPDVNPTCDKCKINVATLFHMYWLCPRLQEFWGDVFLTLSNILNQKLDPDPL</sequence>
<dbReference type="Gene3D" id="3.30.70.1820">
    <property type="entry name" value="L1 transposable element, RRM domain"/>
    <property type="match status" value="1"/>
</dbReference>
<dbReference type="SUPFAM" id="SSF57997">
    <property type="entry name" value="Tropomyosin"/>
    <property type="match status" value="1"/>
</dbReference>
<organism evidence="2 3">
    <name type="scientific">Dissostichus mawsoni</name>
    <name type="common">Antarctic cod</name>
    <dbReference type="NCBI Taxonomy" id="36200"/>
    <lineage>
        <taxon>Eukaryota</taxon>
        <taxon>Metazoa</taxon>
        <taxon>Chordata</taxon>
        <taxon>Craniata</taxon>
        <taxon>Vertebrata</taxon>
        <taxon>Euteleostomi</taxon>
        <taxon>Actinopterygii</taxon>
        <taxon>Neopterygii</taxon>
        <taxon>Teleostei</taxon>
        <taxon>Neoteleostei</taxon>
        <taxon>Acanthomorphata</taxon>
        <taxon>Eupercaria</taxon>
        <taxon>Perciformes</taxon>
        <taxon>Notothenioidei</taxon>
        <taxon>Nototheniidae</taxon>
        <taxon>Dissostichus</taxon>
    </lineage>
</organism>
<reference evidence="2 3" key="1">
    <citation type="submission" date="2020-03" db="EMBL/GenBank/DDBJ databases">
        <title>Dissostichus mawsoni Genome sequencing and assembly.</title>
        <authorList>
            <person name="Park H."/>
        </authorList>
    </citation>
    <scope>NUCLEOTIDE SEQUENCE [LARGE SCALE GENOMIC DNA]</scope>
    <source>
        <strain evidence="2">DM0001</strain>
        <tissue evidence="2">Muscle</tissue>
    </source>
</reference>
<keyword evidence="3" id="KW-1185">Reference proteome</keyword>
<evidence type="ECO:0000313" key="2">
    <source>
        <dbReference type="EMBL" id="KAF3854449.1"/>
    </source>
</evidence>
<dbReference type="EMBL" id="JAAKFY010000007">
    <property type="protein sequence ID" value="KAF3854449.1"/>
    <property type="molecule type" value="Genomic_DNA"/>
</dbReference>
<proteinExistence type="predicted"/>
<dbReference type="Gene3D" id="1.20.5.340">
    <property type="match status" value="1"/>
</dbReference>
<keyword evidence="1" id="KW-0175">Coiled coil</keyword>